<dbReference type="EMBL" id="JRES01001421">
    <property type="protein sequence ID" value="KNC23064.1"/>
    <property type="molecule type" value="Genomic_DNA"/>
</dbReference>
<protein>
    <submittedName>
        <fullName evidence="2">Uncharacterized protein</fullName>
    </submittedName>
</protein>
<evidence type="ECO:0000313" key="2">
    <source>
        <dbReference type="EMBL" id="KNC23064.1"/>
    </source>
</evidence>
<name>A0A0L0BV03_LUCCU</name>
<dbReference type="Proteomes" id="UP000037069">
    <property type="component" value="Unassembled WGS sequence"/>
</dbReference>
<dbReference type="AlphaFoldDB" id="A0A0L0BV03"/>
<reference evidence="2 3" key="1">
    <citation type="journal article" date="2015" name="Nat. Commun.">
        <title>Lucilia cuprina genome unlocks parasitic fly biology to underpin future interventions.</title>
        <authorList>
            <person name="Anstead C.A."/>
            <person name="Korhonen P.K."/>
            <person name="Young N.D."/>
            <person name="Hall R.S."/>
            <person name="Jex A.R."/>
            <person name="Murali S.C."/>
            <person name="Hughes D.S."/>
            <person name="Lee S.F."/>
            <person name="Perry T."/>
            <person name="Stroehlein A.J."/>
            <person name="Ansell B.R."/>
            <person name="Breugelmans B."/>
            <person name="Hofmann A."/>
            <person name="Qu J."/>
            <person name="Dugan S."/>
            <person name="Lee S.L."/>
            <person name="Chao H."/>
            <person name="Dinh H."/>
            <person name="Han Y."/>
            <person name="Doddapaneni H.V."/>
            <person name="Worley K.C."/>
            <person name="Muzny D.M."/>
            <person name="Ioannidis P."/>
            <person name="Waterhouse R.M."/>
            <person name="Zdobnov E.M."/>
            <person name="James P.J."/>
            <person name="Bagnall N.H."/>
            <person name="Kotze A.C."/>
            <person name="Gibbs R.A."/>
            <person name="Richards S."/>
            <person name="Batterham P."/>
            <person name="Gasser R.B."/>
        </authorList>
    </citation>
    <scope>NUCLEOTIDE SEQUENCE [LARGE SCALE GENOMIC DNA]</scope>
    <source>
        <strain evidence="2 3">LS</strain>
        <tissue evidence="2">Full body</tissue>
    </source>
</reference>
<accession>A0A0L0BV03</accession>
<evidence type="ECO:0000313" key="3">
    <source>
        <dbReference type="Proteomes" id="UP000037069"/>
    </source>
</evidence>
<evidence type="ECO:0000256" key="1">
    <source>
        <dbReference type="SAM" id="MobiDB-lite"/>
    </source>
</evidence>
<gene>
    <name evidence="2" type="ORF">FF38_06397</name>
</gene>
<keyword evidence="3" id="KW-1185">Reference proteome</keyword>
<feature type="region of interest" description="Disordered" evidence="1">
    <location>
        <begin position="144"/>
        <end position="165"/>
    </location>
</feature>
<organism evidence="2 3">
    <name type="scientific">Lucilia cuprina</name>
    <name type="common">Green bottle fly</name>
    <name type="synonym">Australian sheep blowfly</name>
    <dbReference type="NCBI Taxonomy" id="7375"/>
    <lineage>
        <taxon>Eukaryota</taxon>
        <taxon>Metazoa</taxon>
        <taxon>Ecdysozoa</taxon>
        <taxon>Arthropoda</taxon>
        <taxon>Hexapoda</taxon>
        <taxon>Insecta</taxon>
        <taxon>Pterygota</taxon>
        <taxon>Neoptera</taxon>
        <taxon>Endopterygota</taxon>
        <taxon>Diptera</taxon>
        <taxon>Brachycera</taxon>
        <taxon>Muscomorpha</taxon>
        <taxon>Oestroidea</taxon>
        <taxon>Calliphoridae</taxon>
        <taxon>Luciliinae</taxon>
        <taxon>Lucilia</taxon>
    </lineage>
</organism>
<comment type="caution">
    <text evidence="2">The sequence shown here is derived from an EMBL/GenBank/DDBJ whole genome shotgun (WGS) entry which is preliminary data.</text>
</comment>
<proteinExistence type="predicted"/>
<sequence>MQINRLYFSISNGTFNIQLTFGGDLTDGGVNIALLSIATAQNPFEDTGVITVSGPHEFAIGTLAEPVDVEDFGYITTGFHAQPVLDVVAKVVAKEWTHSEGIVHDHFAFVFSSSGGFTAHGRADEDTMSPVAGFIDEWDTSRATTTEEHGTDGNTSGIFPGSINDGTLASRSTETGVRVSSRFARLLGPGVAQPIGNLYTGSQAAFHTFPVDTTIGGVGYIGEDGVLEDGVHGNGVGFHGSTGGNAEEAVFGINGTQSTIFVEFHPGNIITNTFDLVFLKSWVQHGKIGLTAGRGEGSSDVFLYTLGIGDAQDQHVFGQPAFTLGNGAANTESKALLAQQRVTTIAGAIGNNQVVSGFVQDDGAFRIARPGGAFNDTVGWSTD</sequence>